<dbReference type="AlphaFoldDB" id="A0A5C7IVD4"/>
<dbReference type="EMBL" id="VAHF01000001">
    <property type="protein sequence ID" value="TXG72476.1"/>
    <property type="molecule type" value="Genomic_DNA"/>
</dbReference>
<dbReference type="PANTHER" id="PTHR47490">
    <property type="entry name" value="PROTEIN BLISTER"/>
    <property type="match status" value="1"/>
</dbReference>
<feature type="compositionally biased region" description="Polar residues" evidence="2">
    <location>
        <begin position="630"/>
        <end position="641"/>
    </location>
</feature>
<feature type="compositionally biased region" description="Basic and acidic residues" evidence="2">
    <location>
        <begin position="50"/>
        <end position="66"/>
    </location>
</feature>
<feature type="region of interest" description="Disordered" evidence="2">
    <location>
        <begin position="169"/>
        <end position="208"/>
    </location>
</feature>
<dbReference type="Proteomes" id="UP000323000">
    <property type="component" value="Chromosome 1"/>
</dbReference>
<feature type="region of interest" description="Disordered" evidence="2">
    <location>
        <begin position="97"/>
        <end position="121"/>
    </location>
</feature>
<feature type="compositionally biased region" description="Basic and acidic residues" evidence="2">
    <location>
        <begin position="11"/>
        <end position="36"/>
    </location>
</feature>
<protein>
    <submittedName>
        <fullName evidence="3">Uncharacterized protein</fullName>
    </submittedName>
</protein>
<gene>
    <name evidence="3" type="ORF">EZV62_001055</name>
</gene>
<comment type="caution">
    <text evidence="3">The sequence shown here is derived from an EMBL/GenBank/DDBJ whole genome shotgun (WGS) entry which is preliminary data.</text>
</comment>
<dbReference type="GO" id="GO:0040008">
    <property type="term" value="P:regulation of growth"/>
    <property type="evidence" value="ECO:0007669"/>
    <property type="project" value="InterPro"/>
</dbReference>
<dbReference type="InterPro" id="IPR044194">
    <property type="entry name" value="BLISTER"/>
</dbReference>
<feature type="compositionally biased region" description="Polar residues" evidence="2">
    <location>
        <begin position="338"/>
        <end position="347"/>
    </location>
</feature>
<feature type="coiled-coil region" evidence="1">
    <location>
        <begin position="506"/>
        <end position="624"/>
    </location>
</feature>
<feature type="compositionally biased region" description="Polar residues" evidence="2">
    <location>
        <begin position="38"/>
        <end position="47"/>
    </location>
</feature>
<feature type="region of interest" description="Disordered" evidence="2">
    <location>
        <begin position="1"/>
        <end position="77"/>
    </location>
</feature>
<proteinExistence type="predicted"/>
<name>A0A5C7IVD4_9ROSI</name>
<evidence type="ECO:0000313" key="4">
    <source>
        <dbReference type="Proteomes" id="UP000323000"/>
    </source>
</evidence>
<keyword evidence="1" id="KW-0175">Coiled coil</keyword>
<dbReference type="PANTHER" id="PTHR47490:SF2">
    <property type="entry name" value="PROTEIN BLISTER"/>
    <property type="match status" value="1"/>
</dbReference>
<dbReference type="OrthoDB" id="2019993at2759"/>
<accession>A0A5C7IVD4</accession>
<feature type="region of interest" description="Disordered" evidence="2">
    <location>
        <begin position="630"/>
        <end position="671"/>
    </location>
</feature>
<evidence type="ECO:0000313" key="3">
    <source>
        <dbReference type="EMBL" id="TXG72476.1"/>
    </source>
</evidence>
<organism evidence="3 4">
    <name type="scientific">Acer yangbiense</name>
    <dbReference type="NCBI Taxonomy" id="1000413"/>
    <lineage>
        <taxon>Eukaryota</taxon>
        <taxon>Viridiplantae</taxon>
        <taxon>Streptophyta</taxon>
        <taxon>Embryophyta</taxon>
        <taxon>Tracheophyta</taxon>
        <taxon>Spermatophyta</taxon>
        <taxon>Magnoliopsida</taxon>
        <taxon>eudicotyledons</taxon>
        <taxon>Gunneridae</taxon>
        <taxon>Pentapetalae</taxon>
        <taxon>rosids</taxon>
        <taxon>malvids</taxon>
        <taxon>Sapindales</taxon>
        <taxon>Sapindaceae</taxon>
        <taxon>Hippocastanoideae</taxon>
        <taxon>Acereae</taxon>
        <taxon>Acer</taxon>
    </lineage>
</organism>
<sequence length="820" mass="89820">MASAQVLSTSRKQEHLEAGKRRLEEFRKKKAAERAKKSTSVSQSHASDVNLHDKHHLEADRVRVTDSDGVGTSDGSYRAVTGPTLVLDNDYYKSTGLSMQNQQGSLNDTHSNPPSSVNDLNSSSIDLVRTYSNNQDIRIYAASGSAEQLGANNSLETKDVNNDFVHSMGQGRPQYGSTPDQLFGLHPQASQDYDSSSSKSSFQGIEEPPLKDKDSFFKVSAINSDSSNAFVAQISPQNSVSTLLQSKLSTASSLGNGRTFYSSFEDSTQPTSNARGSVLEVGKNMQGVVKSSFPAVSDSEETKLSSSTSGFPSLYNGPVQTSKSSGFSFDVTNSSNHVPVHSSTNEFTSRRSRPSFLDSLDIPRAPSGSPFQRTEPQKEPFMSNSSELNSVDVLGSFFAQKPSSETGTMGPFSKSITPNAPSAFNDVGNFSVSVNTGADLLRPGTNENSKEMHGFYSTKQNEDFSALEQHIEDLTQEKFSLQRSLEASRALAESLAAENSSMTDSYNQQRSVVNQLKSDMENLQEEIKAQLVELESFRNEYANVQLECNAADERAKILASEVIGLEEKALRLRSSELKLERQLENSQAEISLYKKKVSSLEKERQDLQLTIDALQEEKKVLKSKVRKTSGSMKSIDVNKNPSSRKDASTSTEDLDTALNNSNNEVHDNSSSLEIDASGLPLLPENGLLALDVSAVNIPPDQMRMIQNINALVSELSLEKEELMQALSSELSQSSKLKDLNEELSRKLEAQTQRLELLTAQNMATENVSTRQPDSRIVHDNVAYADADADEGDEVVERVLGWIMKLFPGGPPSRRRTSKLL</sequence>
<evidence type="ECO:0000256" key="1">
    <source>
        <dbReference type="SAM" id="Coils"/>
    </source>
</evidence>
<feature type="region of interest" description="Disordered" evidence="2">
    <location>
        <begin position="338"/>
        <end position="383"/>
    </location>
</feature>
<evidence type="ECO:0000256" key="2">
    <source>
        <dbReference type="SAM" id="MobiDB-lite"/>
    </source>
</evidence>
<feature type="coiled-coil region" evidence="1">
    <location>
        <begin position="705"/>
        <end position="767"/>
    </location>
</feature>
<reference evidence="4" key="1">
    <citation type="journal article" date="2019" name="Gigascience">
        <title>De novo genome assembly of the endangered Acer yangbiense, a plant species with extremely small populations endemic to Yunnan Province, China.</title>
        <authorList>
            <person name="Yang J."/>
            <person name="Wariss H.M."/>
            <person name="Tao L."/>
            <person name="Zhang R."/>
            <person name="Yun Q."/>
            <person name="Hollingsworth P."/>
            <person name="Dao Z."/>
            <person name="Luo G."/>
            <person name="Guo H."/>
            <person name="Ma Y."/>
            <person name="Sun W."/>
        </authorList>
    </citation>
    <scope>NUCLEOTIDE SEQUENCE [LARGE SCALE GENOMIC DNA]</scope>
    <source>
        <strain evidence="4">cv. Malutang</strain>
    </source>
</reference>
<keyword evidence="4" id="KW-1185">Reference proteome</keyword>
<feature type="compositionally biased region" description="Polar residues" evidence="2">
    <location>
        <begin position="657"/>
        <end position="671"/>
    </location>
</feature>
<feature type="compositionally biased region" description="Polar residues" evidence="2">
    <location>
        <begin position="1"/>
        <end position="10"/>
    </location>
</feature>
<feature type="region of interest" description="Disordered" evidence="2">
    <location>
        <begin position="294"/>
        <end position="315"/>
    </location>
</feature>